<evidence type="ECO:0000313" key="4">
    <source>
        <dbReference type="Proteomes" id="UP000076420"/>
    </source>
</evidence>
<dbReference type="VEuPathDB" id="VectorBase:BGLAX_050154"/>
<reference evidence="3" key="1">
    <citation type="submission" date="2020-05" db="UniProtKB">
        <authorList>
            <consortium name="EnsemblMetazoa"/>
        </authorList>
    </citation>
    <scope>IDENTIFICATION</scope>
    <source>
        <strain evidence="3">BB02</strain>
    </source>
</reference>
<dbReference type="SUPFAM" id="SSF68906">
    <property type="entry name" value="SAP domain"/>
    <property type="match status" value="1"/>
</dbReference>
<dbReference type="Proteomes" id="UP000076420">
    <property type="component" value="Unassembled WGS sequence"/>
</dbReference>
<gene>
    <name evidence="3" type="primary">106051045</name>
</gene>
<evidence type="ECO:0000313" key="3">
    <source>
        <dbReference type="EnsemblMetazoa" id="BGLB035288-PA"/>
    </source>
</evidence>
<dbReference type="Pfam" id="PF02037">
    <property type="entry name" value="SAP"/>
    <property type="match status" value="1"/>
</dbReference>
<dbReference type="PROSITE" id="PS50800">
    <property type="entry name" value="SAP"/>
    <property type="match status" value="1"/>
</dbReference>
<evidence type="ECO:0000256" key="1">
    <source>
        <dbReference type="SAM" id="MobiDB-lite"/>
    </source>
</evidence>
<protein>
    <recommendedName>
        <fullName evidence="2">SAP domain-containing protein</fullName>
    </recommendedName>
</protein>
<feature type="compositionally biased region" description="Basic and acidic residues" evidence="1">
    <location>
        <begin position="107"/>
        <end position="119"/>
    </location>
</feature>
<dbReference type="AlphaFoldDB" id="A0A2C9LUW5"/>
<dbReference type="KEGG" id="bgt:106051045"/>
<sequence>MATTKTLDQLLVKELKEELRGRDLKTSGNKETLQACLREELVKEKEDLDTYLFEVEPDLLEQITSSIQQQITSTSIMQEQMAAMQGQIASSKQEQMAAMNSGLENTNYKDRCHEHQDQQ</sequence>
<dbReference type="InterPro" id="IPR003034">
    <property type="entry name" value="SAP_dom"/>
</dbReference>
<feature type="domain" description="SAP" evidence="2">
    <location>
        <begin position="7"/>
        <end position="41"/>
    </location>
</feature>
<name>A0A2C9LUW5_BIOGL</name>
<proteinExistence type="predicted"/>
<feature type="region of interest" description="Disordered" evidence="1">
    <location>
        <begin position="87"/>
        <end position="119"/>
    </location>
</feature>
<dbReference type="VEuPathDB" id="VectorBase:BGLB035288"/>
<evidence type="ECO:0000259" key="2">
    <source>
        <dbReference type="PROSITE" id="PS50800"/>
    </source>
</evidence>
<dbReference type="InterPro" id="IPR036361">
    <property type="entry name" value="SAP_dom_sf"/>
</dbReference>
<accession>A0A2C9LUW5</accession>
<dbReference type="Gene3D" id="1.10.720.30">
    <property type="entry name" value="SAP domain"/>
    <property type="match status" value="1"/>
</dbReference>
<dbReference type="SMART" id="SM00513">
    <property type="entry name" value="SAP"/>
    <property type="match status" value="1"/>
</dbReference>
<organism evidence="3 4">
    <name type="scientific">Biomphalaria glabrata</name>
    <name type="common">Bloodfluke planorb</name>
    <name type="synonym">Freshwater snail</name>
    <dbReference type="NCBI Taxonomy" id="6526"/>
    <lineage>
        <taxon>Eukaryota</taxon>
        <taxon>Metazoa</taxon>
        <taxon>Spiralia</taxon>
        <taxon>Lophotrochozoa</taxon>
        <taxon>Mollusca</taxon>
        <taxon>Gastropoda</taxon>
        <taxon>Heterobranchia</taxon>
        <taxon>Euthyneura</taxon>
        <taxon>Panpulmonata</taxon>
        <taxon>Hygrophila</taxon>
        <taxon>Lymnaeoidea</taxon>
        <taxon>Planorbidae</taxon>
        <taxon>Biomphalaria</taxon>
    </lineage>
</organism>
<dbReference type="EnsemblMetazoa" id="BGLB035288-RA">
    <property type="protein sequence ID" value="BGLB035288-PA"/>
    <property type="gene ID" value="BGLB035288"/>
</dbReference>